<feature type="transmembrane region" description="Helical" evidence="2">
    <location>
        <begin position="102"/>
        <end position="124"/>
    </location>
</feature>
<protein>
    <submittedName>
        <fullName evidence="3">Predicted protein</fullName>
    </submittedName>
</protein>
<sequence length="468" mass="50067">MDELTNRSRTFAEAVVTMVWLVLLALALNKPKWKSEVPGLDVPNFMLFLAGSTIITGICPLLACCVLEKLRAISDIAALFSAVMLFFLAYWIALFTVSDEVIVFWVALVFLACMVLRVITYYSVETEGHGHPERTKEFHIILDGSHEFTCCMTGIHFLWLESLALGGLINKSHGIQNALSEVMGISSILCCAVGLGTMYMEMAPSLTSSIMGDIVGPIFCFDIFMIFSIGTVLGAAMWKSLVSPGLLLLLVGPLIIVGPLIAFFVLVLHVSCPEEAGGSQHNHRGGSQDTEEAGGSQHNHGGGSQDTEEAGGSQHNHGGGSQDTEDAGVSQHTNGEGSQDNETPKLAPLGLTKLMVTGFLTVSISVDSSDVGITNWFLVFAAAAIVSGLTWRLLTQDQVRKMLENKKHTPVSQARIDKTAAVTSSANTASFCAHFFVAIATVLLMFEVCNVKMPMSAAAPAPARAARA</sequence>
<proteinExistence type="evidence at transcript level"/>
<feature type="region of interest" description="Disordered" evidence="1">
    <location>
        <begin position="277"/>
        <end position="345"/>
    </location>
</feature>
<reference evidence="3" key="1">
    <citation type="journal article" date="2011" name="Plant Physiol.">
        <title>Comprehensive sequence analysis of 24,783 barley full-length cDNAs derived from 12 clone libraries.</title>
        <authorList>
            <person name="Matsumoto T."/>
            <person name="Tanaka T."/>
            <person name="Sakai H."/>
            <person name="Amano N."/>
            <person name="Kanamori H."/>
            <person name="Kurita K."/>
            <person name="Kikuta A."/>
            <person name="Kamiya K."/>
            <person name="Yamamoto M."/>
            <person name="Ikawa H."/>
            <person name="Fujii N."/>
            <person name="Hori K."/>
            <person name="Itoh T."/>
            <person name="Sato K."/>
        </authorList>
    </citation>
    <scope>NUCLEOTIDE SEQUENCE</scope>
    <source>
        <tissue evidence="3">Shoot and root</tissue>
    </source>
</reference>
<feature type="transmembrane region" description="Helical" evidence="2">
    <location>
        <begin position="428"/>
        <end position="446"/>
    </location>
</feature>
<evidence type="ECO:0000256" key="2">
    <source>
        <dbReference type="SAM" id="Phobius"/>
    </source>
</evidence>
<evidence type="ECO:0000313" key="3">
    <source>
        <dbReference type="EMBL" id="BAK01572.1"/>
    </source>
</evidence>
<feature type="transmembrane region" description="Helical" evidence="2">
    <location>
        <begin position="76"/>
        <end position="96"/>
    </location>
</feature>
<feature type="transmembrane region" description="Helical" evidence="2">
    <location>
        <begin position="12"/>
        <end position="28"/>
    </location>
</feature>
<name>F2E2K0_HORVV</name>
<feature type="compositionally biased region" description="Polar residues" evidence="1">
    <location>
        <begin position="330"/>
        <end position="341"/>
    </location>
</feature>
<keyword evidence="2" id="KW-0812">Transmembrane</keyword>
<accession>F2E2K0</accession>
<evidence type="ECO:0000256" key="1">
    <source>
        <dbReference type="SAM" id="MobiDB-lite"/>
    </source>
</evidence>
<keyword evidence="2" id="KW-0472">Membrane</keyword>
<feature type="transmembrane region" description="Helical" evidence="2">
    <location>
        <begin position="373"/>
        <end position="394"/>
    </location>
</feature>
<organism evidence="3">
    <name type="scientific">Hordeum vulgare subsp. vulgare</name>
    <name type="common">Domesticated barley</name>
    <dbReference type="NCBI Taxonomy" id="112509"/>
    <lineage>
        <taxon>Eukaryota</taxon>
        <taxon>Viridiplantae</taxon>
        <taxon>Streptophyta</taxon>
        <taxon>Embryophyta</taxon>
        <taxon>Tracheophyta</taxon>
        <taxon>Spermatophyta</taxon>
        <taxon>Magnoliopsida</taxon>
        <taxon>Liliopsida</taxon>
        <taxon>Poales</taxon>
        <taxon>Poaceae</taxon>
        <taxon>BOP clade</taxon>
        <taxon>Pooideae</taxon>
        <taxon>Triticodae</taxon>
        <taxon>Triticeae</taxon>
        <taxon>Hordeinae</taxon>
        <taxon>Hordeum</taxon>
    </lineage>
</organism>
<feature type="transmembrane region" description="Helical" evidence="2">
    <location>
        <begin position="245"/>
        <end position="268"/>
    </location>
</feature>
<feature type="transmembrane region" description="Helical" evidence="2">
    <location>
        <begin position="48"/>
        <end position="67"/>
    </location>
</feature>
<dbReference type="EMBL" id="AK370371">
    <property type="protein sequence ID" value="BAK01572.1"/>
    <property type="molecule type" value="mRNA"/>
</dbReference>
<dbReference type="AlphaFoldDB" id="F2E2K0"/>
<keyword evidence="2" id="KW-1133">Transmembrane helix</keyword>
<feature type="transmembrane region" description="Helical" evidence="2">
    <location>
        <begin position="214"/>
        <end position="238"/>
    </location>
</feature>
<feature type="transmembrane region" description="Helical" evidence="2">
    <location>
        <begin position="178"/>
        <end position="199"/>
    </location>
</feature>